<sequence>MHGLLAKVLAYRATQSLAIIMMDSHETGRGVASALSDSRTPGLKPTLQCITLRQPDGKLRPYHELDAETEALVAQALQHQHHVLLIMIDQSKTGLIAPSLACVLGLKQRYGDRLTILVDACQLRLSPDTLSSYLKQNFFVAITGSKFLTGPAFFGRIINTRSLCTLAESQPLAEYLS</sequence>
<dbReference type="AlphaFoldDB" id="A0A0F3IJ88"/>
<dbReference type="RefSeq" id="WP_045779007.1">
    <property type="nucleotide sequence ID" value="NZ_LAJX01000090.1"/>
</dbReference>
<evidence type="ECO:0000313" key="1">
    <source>
        <dbReference type="EMBL" id="KJV06737.1"/>
    </source>
</evidence>
<evidence type="ECO:0000313" key="2">
    <source>
        <dbReference type="Proteomes" id="UP000033684"/>
    </source>
</evidence>
<gene>
    <name evidence="1" type="ORF">VZ94_09270</name>
</gene>
<proteinExistence type="predicted"/>
<reference evidence="2" key="1">
    <citation type="submission" date="2015-03" db="EMBL/GenBank/DDBJ databases">
        <title>Draft genome sequence of a novel methanotroph (Sn10-6) isolated from flooded ricefield rhizosphere in India.</title>
        <authorList>
            <person name="Pandit P.S."/>
            <person name="Pore S.D."/>
            <person name="Arora P."/>
            <person name="Kapse N.G."/>
            <person name="Dhakephalkar P.K."/>
            <person name="Rahalkar M.C."/>
        </authorList>
    </citation>
    <scope>NUCLEOTIDE SEQUENCE [LARGE SCALE GENOMIC DNA]</scope>
    <source>
        <strain evidence="2">Sn10-6</strain>
    </source>
</reference>
<accession>A0A0F3IJ88</accession>
<evidence type="ECO:0008006" key="3">
    <source>
        <dbReference type="Google" id="ProtNLM"/>
    </source>
</evidence>
<name>A0A0F3IJ88_9GAMM</name>
<reference evidence="1 2" key="2">
    <citation type="journal article" date="2016" name="Microb. Ecol.">
        <title>Genome Characteristics of a Novel Type I Methanotroph (Sn10-6) Isolated from a Flooded Indian Rice Field.</title>
        <authorList>
            <person name="Rahalkar M.C."/>
            <person name="Pandit P.S."/>
            <person name="Dhakephalkar P.K."/>
            <person name="Pore S."/>
            <person name="Arora P."/>
            <person name="Kapse N."/>
        </authorList>
    </citation>
    <scope>NUCLEOTIDE SEQUENCE [LARGE SCALE GENOMIC DNA]</scope>
    <source>
        <strain evidence="1 2">Sn10-6</strain>
    </source>
</reference>
<organism evidence="1 2">
    <name type="scientific">Methylocucumis oryzae</name>
    <dbReference type="NCBI Taxonomy" id="1632867"/>
    <lineage>
        <taxon>Bacteria</taxon>
        <taxon>Pseudomonadati</taxon>
        <taxon>Pseudomonadota</taxon>
        <taxon>Gammaproteobacteria</taxon>
        <taxon>Methylococcales</taxon>
        <taxon>Methylococcaceae</taxon>
        <taxon>Methylocucumis</taxon>
    </lineage>
</organism>
<keyword evidence="2" id="KW-1185">Reference proteome</keyword>
<dbReference type="EMBL" id="LAJX01000090">
    <property type="protein sequence ID" value="KJV06737.1"/>
    <property type="molecule type" value="Genomic_DNA"/>
</dbReference>
<dbReference type="OrthoDB" id="8556864at2"/>
<comment type="caution">
    <text evidence="1">The sequence shown here is derived from an EMBL/GenBank/DDBJ whole genome shotgun (WGS) entry which is preliminary data.</text>
</comment>
<dbReference type="Proteomes" id="UP000033684">
    <property type="component" value="Unassembled WGS sequence"/>
</dbReference>
<protein>
    <recommendedName>
        <fullName evidence="3">SRP54-type proteins GTP-binding domain-containing protein</fullName>
    </recommendedName>
</protein>